<evidence type="ECO:0000313" key="2">
    <source>
        <dbReference type="EMBL" id="KZL88863.1"/>
    </source>
</evidence>
<feature type="compositionally biased region" description="Basic and acidic residues" evidence="1">
    <location>
        <begin position="394"/>
        <end position="404"/>
    </location>
</feature>
<accession>A0A162QRC6</accession>
<dbReference type="Proteomes" id="UP000076603">
    <property type="component" value="Unassembled WGS sequence"/>
</dbReference>
<dbReference type="AlphaFoldDB" id="A0A162QRC6"/>
<evidence type="ECO:0000256" key="1">
    <source>
        <dbReference type="SAM" id="MobiDB-lite"/>
    </source>
</evidence>
<organism evidence="2 3">
    <name type="scientific">Clostridium magnum DSM 2767</name>
    <dbReference type="NCBI Taxonomy" id="1121326"/>
    <lineage>
        <taxon>Bacteria</taxon>
        <taxon>Bacillati</taxon>
        <taxon>Bacillota</taxon>
        <taxon>Clostridia</taxon>
        <taxon>Eubacteriales</taxon>
        <taxon>Clostridiaceae</taxon>
        <taxon>Clostridium</taxon>
    </lineage>
</organism>
<comment type="caution">
    <text evidence="2">The sequence shown here is derived from an EMBL/GenBank/DDBJ whole genome shotgun (WGS) entry which is preliminary data.</text>
</comment>
<dbReference type="RefSeq" id="WP_066630361.1">
    <property type="nucleotide sequence ID" value="NZ_FQXL01000030.1"/>
</dbReference>
<proteinExistence type="predicted"/>
<dbReference type="OrthoDB" id="1957871at2"/>
<keyword evidence="3" id="KW-1185">Reference proteome</keyword>
<sequence>MKLDSIRNKVYEIPVNIPPTTSHKYMEVIEKGYAKYLETIDLCGKFIMYKQFYKLVGLFEPNLSTDESRERTGRFIIRKLEALGFIASSNINKNKFLYLKKPGFSFAVGDYKNHSRINLSSDLKNDRFQISIMKVEYLLEHGEIIHSSTMFNQLMNITNHIYNTIVKTGNNYGYSTEAIERILGMEDYQEIIDLLEESSEFECRLGIVRSMWKGLGSLYRKLLLQRQTVTHKPEYYKLFVKKDGEVILHYIPNIFIFDVAHDKRYYKDKAAKLFHAFYGIEKNNLRDVQKVYMTDENMGYIGEHHIGYKLILIGTDEEVLNQKKAVIDEDINVSATSPLMGYTSIVPLPIGNYMLHASRKGSEYQIKQDQMIDNLILKQITRISESSKPKKKAKDISKQPKEVAEANNSTIVETNTTAAQRILGMVSGD</sequence>
<name>A0A162QRC6_9CLOT</name>
<protein>
    <submittedName>
        <fullName evidence="2">Uncharacterized protein</fullName>
    </submittedName>
</protein>
<dbReference type="PATRIC" id="fig|1121326.3.peg.5827"/>
<feature type="region of interest" description="Disordered" evidence="1">
    <location>
        <begin position="386"/>
        <end position="409"/>
    </location>
</feature>
<reference evidence="2 3" key="1">
    <citation type="submission" date="2016-04" db="EMBL/GenBank/DDBJ databases">
        <title>Genome sequence of Clostridium magnum DSM 2767.</title>
        <authorList>
            <person name="Poehlein A."/>
            <person name="Uhlig R."/>
            <person name="Fischer R."/>
            <person name="Bahl H."/>
            <person name="Daniel R."/>
        </authorList>
    </citation>
    <scope>NUCLEOTIDE SEQUENCE [LARGE SCALE GENOMIC DNA]</scope>
    <source>
        <strain evidence="2 3">DSM 2767</strain>
    </source>
</reference>
<dbReference type="STRING" id="1121326.CLMAG_57670"/>
<evidence type="ECO:0000313" key="3">
    <source>
        <dbReference type="Proteomes" id="UP000076603"/>
    </source>
</evidence>
<dbReference type="EMBL" id="LWAE01000013">
    <property type="protein sequence ID" value="KZL88863.1"/>
    <property type="molecule type" value="Genomic_DNA"/>
</dbReference>
<gene>
    <name evidence="2" type="ORF">CLMAG_57670</name>
</gene>